<evidence type="ECO:0000313" key="2">
    <source>
        <dbReference type="EMBL" id="PQM27023.1"/>
    </source>
</evidence>
<reference evidence="3" key="1">
    <citation type="submission" date="2017-11" db="EMBL/GenBank/DDBJ databases">
        <title>The complete genome sequence of Sphingopyxis pomeranensis sp. nov. strain WS5A3p.</title>
        <authorList>
            <person name="Kaminski M.A."/>
        </authorList>
    </citation>
    <scope>NUCLEOTIDE SEQUENCE [LARGE SCALE GENOMIC DNA]</scope>
    <source>
        <strain evidence="3">WS5A3p</strain>
    </source>
</reference>
<feature type="compositionally biased region" description="Pro residues" evidence="1">
    <location>
        <begin position="136"/>
        <end position="146"/>
    </location>
</feature>
<dbReference type="EMBL" id="PHFW01000003">
    <property type="protein sequence ID" value="PQM27023.1"/>
    <property type="molecule type" value="Genomic_DNA"/>
</dbReference>
<feature type="compositionally biased region" description="Low complexity" evidence="1">
    <location>
        <begin position="55"/>
        <end position="64"/>
    </location>
</feature>
<feature type="region of interest" description="Disordered" evidence="1">
    <location>
        <begin position="42"/>
        <end position="65"/>
    </location>
</feature>
<feature type="compositionally biased region" description="Pro residues" evidence="1">
    <location>
        <begin position="181"/>
        <end position="191"/>
    </location>
</feature>
<feature type="region of interest" description="Disordered" evidence="1">
    <location>
        <begin position="103"/>
        <end position="191"/>
    </location>
</feature>
<evidence type="ECO:0000313" key="3">
    <source>
        <dbReference type="Proteomes" id="UP000238954"/>
    </source>
</evidence>
<evidence type="ECO:0000256" key="1">
    <source>
        <dbReference type="SAM" id="MobiDB-lite"/>
    </source>
</evidence>
<gene>
    <name evidence="2" type="ORF">CVO77_18860</name>
</gene>
<proteinExistence type="predicted"/>
<keyword evidence="3" id="KW-1185">Reference proteome</keyword>
<dbReference type="OrthoDB" id="7450819at2"/>
<dbReference type="Proteomes" id="UP000238954">
    <property type="component" value="Chromosome"/>
</dbReference>
<organism evidence="2 3">
    <name type="scientific">Sphingopyxis lindanitolerans</name>
    <dbReference type="NCBI Taxonomy" id="2054227"/>
    <lineage>
        <taxon>Bacteria</taxon>
        <taxon>Pseudomonadati</taxon>
        <taxon>Pseudomonadota</taxon>
        <taxon>Alphaproteobacteria</taxon>
        <taxon>Sphingomonadales</taxon>
        <taxon>Sphingomonadaceae</taxon>
        <taxon>Sphingopyxis</taxon>
    </lineage>
</organism>
<accession>A0A2S8B3V1</accession>
<dbReference type="AlphaFoldDB" id="A0A2S8B3V1"/>
<feature type="compositionally biased region" description="Pro residues" evidence="1">
    <location>
        <begin position="156"/>
        <end position="172"/>
    </location>
</feature>
<feature type="compositionally biased region" description="Basic and acidic residues" evidence="1">
    <location>
        <begin position="103"/>
        <end position="112"/>
    </location>
</feature>
<name>A0A2S8B3V1_9SPHN</name>
<comment type="caution">
    <text evidence="2">The sequence shown here is derived from an EMBL/GenBank/DDBJ whole genome shotgun (WGS) entry which is preliminary data.</text>
</comment>
<dbReference type="RefSeq" id="WP_106000393.1">
    <property type="nucleotide sequence ID" value="NZ_CM009578.1"/>
</dbReference>
<sequence>MRRKPRPSPSRGRGARRLAWALGLGLAGLGGGTLLGLAVVDNGLGNKGGDRPADGGASFAGFSANPDALVTGQADAPPCPDCADSYGVAARLKARHDHRMSDAFRELGHVDDDVGPTPEPAPEPTDDYQYGGRLPDPQPRPAPEPRTLPAMVMPVALPPPATREPSTSPKPSPEPRQKGPGEPPEPPAVAQ</sequence>
<protein>
    <submittedName>
        <fullName evidence="2">Uncharacterized protein</fullName>
    </submittedName>
</protein>